<name>A0A3E2TL42_9FIRM</name>
<keyword evidence="2" id="KW-1185">Reference proteome</keyword>
<dbReference type="Proteomes" id="UP000261011">
    <property type="component" value="Unassembled WGS sequence"/>
</dbReference>
<evidence type="ECO:0000313" key="2">
    <source>
        <dbReference type="Proteomes" id="UP000261011"/>
    </source>
</evidence>
<gene>
    <name evidence="1" type="ORF">DXA39_00975</name>
</gene>
<dbReference type="PANTHER" id="PTHR18901">
    <property type="entry name" value="2-DEOXYGLUCOSE-6-PHOSPHATE PHOSPHATASE 2"/>
    <property type="match status" value="1"/>
</dbReference>
<dbReference type="InterPro" id="IPR023198">
    <property type="entry name" value="PGP-like_dom2"/>
</dbReference>
<dbReference type="SFLD" id="SFLDG01135">
    <property type="entry name" value="C1.5.6:_HAD__Beta-PGM__Phospha"/>
    <property type="match status" value="1"/>
</dbReference>
<dbReference type="RefSeq" id="WP_117520210.1">
    <property type="nucleotide sequence ID" value="NZ_JAGGLS010000001.1"/>
</dbReference>
<proteinExistence type="predicted"/>
<dbReference type="InterPro" id="IPR006439">
    <property type="entry name" value="HAD-SF_hydro_IA"/>
</dbReference>
<dbReference type="SUPFAM" id="SSF56784">
    <property type="entry name" value="HAD-like"/>
    <property type="match status" value="1"/>
</dbReference>
<sequence>MKYKLIIFDMDGLMFDTEKMYYESCKKFAADYGFSYDINKRNQMAGMSEAGIHRFIADDIGSEEKTTQFRNKLKDYREEYFKSYEKSIKKEGLDQLLKFIKENNIRACVASSSSREKVSFLLEKERIYEYFDFIISGEELKESKPNPEIFIKAIEKARVEKNEALILEDSNNGYKAAKAAGIDYFIVHDTSFDKNFDADRELVDLYQVINYIN</sequence>
<dbReference type="Pfam" id="PF13419">
    <property type="entry name" value="HAD_2"/>
    <property type="match status" value="1"/>
</dbReference>
<reference evidence="1 2" key="1">
    <citation type="submission" date="2018-08" db="EMBL/GenBank/DDBJ databases">
        <title>A genome reference for cultivated species of the human gut microbiota.</title>
        <authorList>
            <person name="Zou Y."/>
            <person name="Xue W."/>
            <person name="Luo G."/>
        </authorList>
    </citation>
    <scope>NUCLEOTIDE SEQUENCE [LARGE SCALE GENOMIC DNA]</scope>
    <source>
        <strain evidence="1 2">OF01-3</strain>
    </source>
</reference>
<dbReference type="Gene3D" id="1.10.150.240">
    <property type="entry name" value="Putative phosphatase, domain 2"/>
    <property type="match status" value="1"/>
</dbReference>
<accession>A0A3E2TL42</accession>
<dbReference type="PANTHER" id="PTHR18901:SF38">
    <property type="entry name" value="PSEUDOURIDINE-5'-PHOSPHATASE"/>
    <property type="match status" value="1"/>
</dbReference>
<dbReference type="InterPro" id="IPR036412">
    <property type="entry name" value="HAD-like_sf"/>
</dbReference>
<dbReference type="NCBIfam" id="TIGR01509">
    <property type="entry name" value="HAD-SF-IA-v3"/>
    <property type="match status" value="1"/>
</dbReference>
<dbReference type="SFLD" id="SFLDG01129">
    <property type="entry name" value="C1.5:_HAD__Beta-PGM__Phosphata"/>
    <property type="match status" value="1"/>
</dbReference>
<dbReference type="OrthoDB" id="9797743at2"/>
<evidence type="ECO:0000313" key="1">
    <source>
        <dbReference type="EMBL" id="RGB78053.1"/>
    </source>
</evidence>
<dbReference type="AlphaFoldDB" id="A0A3E2TL42"/>
<dbReference type="EMBL" id="QVEU01000001">
    <property type="protein sequence ID" value="RGB78053.1"/>
    <property type="molecule type" value="Genomic_DNA"/>
</dbReference>
<organism evidence="1 2">
    <name type="scientific">Anaerococcus nagyae</name>
    <dbReference type="NCBI Taxonomy" id="1755241"/>
    <lineage>
        <taxon>Bacteria</taxon>
        <taxon>Bacillati</taxon>
        <taxon>Bacillota</taxon>
        <taxon>Tissierellia</taxon>
        <taxon>Tissierellales</taxon>
        <taxon>Peptoniphilaceae</taxon>
        <taxon>Anaerococcus</taxon>
    </lineage>
</organism>
<dbReference type="SFLD" id="SFLDS00003">
    <property type="entry name" value="Haloacid_Dehalogenase"/>
    <property type="match status" value="1"/>
</dbReference>
<dbReference type="InterPro" id="IPR023214">
    <property type="entry name" value="HAD_sf"/>
</dbReference>
<dbReference type="PRINTS" id="PR00413">
    <property type="entry name" value="HADHALOGNASE"/>
</dbReference>
<dbReference type="NCBIfam" id="TIGR01549">
    <property type="entry name" value="HAD-SF-IA-v1"/>
    <property type="match status" value="1"/>
</dbReference>
<dbReference type="InterPro" id="IPR041492">
    <property type="entry name" value="HAD_2"/>
</dbReference>
<protein>
    <submittedName>
        <fullName evidence="1">HAD family phosphatase</fullName>
    </submittedName>
</protein>
<comment type="caution">
    <text evidence="1">The sequence shown here is derived from an EMBL/GenBank/DDBJ whole genome shotgun (WGS) entry which is preliminary data.</text>
</comment>
<dbReference type="Gene3D" id="3.40.50.1000">
    <property type="entry name" value="HAD superfamily/HAD-like"/>
    <property type="match status" value="1"/>
</dbReference>